<comment type="subcellular location">
    <subcellularLocation>
        <location evidence="1">Cell membrane</location>
        <topology evidence="1">Multi-pass membrane protein</topology>
    </subcellularLocation>
</comment>
<dbReference type="EMBL" id="JAANIA010001745">
    <property type="protein sequence ID" value="KAG5319285.1"/>
    <property type="molecule type" value="Genomic_DNA"/>
</dbReference>
<dbReference type="GO" id="GO:0004984">
    <property type="term" value="F:olfactory receptor activity"/>
    <property type="evidence" value="ECO:0007669"/>
    <property type="project" value="InterPro"/>
</dbReference>
<keyword evidence="3" id="KW-0716">Sensory transduction</keyword>
<keyword evidence="12" id="KW-1185">Reference proteome</keyword>
<feature type="transmembrane region" description="Helical" evidence="10">
    <location>
        <begin position="368"/>
        <end position="387"/>
    </location>
</feature>
<dbReference type="InterPro" id="IPR004117">
    <property type="entry name" value="7tm6_olfct_rcpt"/>
</dbReference>
<feature type="transmembrane region" description="Helical" evidence="10">
    <location>
        <begin position="883"/>
        <end position="901"/>
    </location>
</feature>
<keyword evidence="9" id="KW-0807">Transducer</keyword>
<sequence>MKEDWRNVISTSARNSMIHKAMTARRLLILCSIFMYISGLYFRTIVPLSKGKTITNQNVTIRHLPCPSYFVLFNGQISPAYEIMFFIQFFSGFIKYTITVVICSLAALFVMHTCGQLEILMTLINSLINETEEKNLDKKLAFTVEHQIKMRNFLSKVEEILQYICLVEVVGCTFILCLLGYYIIMEWENNDAVSMLTYAILLLTFIFNIFILCFIGELLTDQCKKIGEVSYMIDWHRLSERKGLALVLIIAMSNSSIKLTAGNLFELSLSTFGDVSNAMSISISIYREIYFMYLVNDYKKDLRLSIQLNRWILKPLGAWPKSIKISFIERYAYMLVNVICISLIGFLFVPSAIYLVLEMDDAYNILKLTGPLNFCLMAVIKYSSLIFRENDIRSGIEYIANDWINTRYYDDRMIMIKSAKFGRRLVTICAVFMYGGATFYYFALPLSNGKITEDGGNLTYRPLMYPVSSMIVDARRSPISEIFFCVQCLSGFIVHSITTGACSLAAVFAMHAYGRLEVLMQWIEHLVDGREDFCDNVDERLAMIVQQHVRILHMVPAMYFTLMLREDRIKKCIRHLQEDWRNVWDANDRKIMLDQARAGRFVIICTLLFLFTSGFTHRLIKPILRGTIVIRNVSIRPLVQGNYFIFFDPQQSPAYEIVFSMHLVTGIVIYIVTTSACGITALFTMHACGQLKMLTVWLENTAIENQWSKCAIAQRLAAIVMHHVRIHKFLHQIQDVVGEMCFIEIIGSTLILCLLGYYVITVYNSMTRNVLRMIGVWPTPSNASNMERIATRLQNVTCYFLFTFIIVPSLLLMFLKEHDFKRRVRLLGPLLNCGMGCLKYSLLMYHAREIQSCLQQALHDWRDTVDWKNQKIMLSKAKIGRRFAIISAVFMYVGGLSYRTLVPLSKGRMLTPMNTTVRALACPSYFVKFDEQASPAYEIVFTLQFFAGLITYSVTVGAAGLAAFFVMHICGQLSILIGKFKYLNDIPEPEDRPVTILLADIFADIPITMSYSFRVSSMRNIAYQQDNEYSIQLNRWFLKPIGAWPGTNTGIGKVLSRGILFVCHSLIAFMVVPCVLYIIFEPDMHLKLKAFGPMIHCLIGGASYCSLLMHNYKIRKCVDHIRADWQYVGTTYERKVMLQNAQFGRFVSAFCAVFMQGGICCYCIITIPTPVNVWIGNVTITTHQLPCPFYMELLDTRYSPVNEIVIVLQLLSSVIINSVTVGACSLAAVFAMHAYGQLSILMM</sequence>
<reference evidence="11" key="1">
    <citation type="submission" date="2020-02" db="EMBL/GenBank/DDBJ databases">
        <title>Relaxed selection underlies rapid genomic changes in the transitions from sociality to social parasitism in ants.</title>
        <authorList>
            <person name="Bi X."/>
        </authorList>
    </citation>
    <scope>NUCLEOTIDE SEQUENCE</scope>
    <source>
        <strain evidence="11">BGI-DK2014c</strain>
        <tissue evidence="11">Whole body</tissue>
    </source>
</reference>
<feature type="transmembrane region" description="Helical" evidence="10">
    <location>
        <begin position="657"/>
        <end position="683"/>
    </location>
</feature>
<feature type="transmembrane region" description="Helical" evidence="10">
    <location>
        <begin position="736"/>
        <end position="760"/>
    </location>
</feature>
<feature type="transmembrane region" description="Helical" evidence="10">
    <location>
        <begin position="160"/>
        <end position="184"/>
    </location>
</feature>
<organism evidence="11 12">
    <name type="scientific">Pseudoatta argentina</name>
    <dbReference type="NCBI Taxonomy" id="621737"/>
    <lineage>
        <taxon>Eukaryota</taxon>
        <taxon>Metazoa</taxon>
        <taxon>Ecdysozoa</taxon>
        <taxon>Arthropoda</taxon>
        <taxon>Hexapoda</taxon>
        <taxon>Insecta</taxon>
        <taxon>Pterygota</taxon>
        <taxon>Neoptera</taxon>
        <taxon>Endopterygota</taxon>
        <taxon>Hymenoptera</taxon>
        <taxon>Apocrita</taxon>
        <taxon>Aculeata</taxon>
        <taxon>Formicoidea</taxon>
        <taxon>Formicidae</taxon>
        <taxon>Myrmicinae</taxon>
        <taxon>Pseudoatta</taxon>
    </lineage>
</organism>
<dbReference type="PANTHER" id="PTHR21137:SF35">
    <property type="entry name" value="ODORANT RECEPTOR 19A-RELATED"/>
    <property type="match status" value="1"/>
</dbReference>
<feature type="transmembrane region" description="Helical" evidence="10">
    <location>
        <begin position="1204"/>
        <end position="1235"/>
    </location>
</feature>
<feature type="transmembrane region" description="Helical" evidence="10">
    <location>
        <begin position="945"/>
        <end position="971"/>
    </location>
</feature>
<feature type="transmembrane region" description="Helical" evidence="10">
    <location>
        <begin position="331"/>
        <end position="356"/>
    </location>
</feature>
<accession>A0A836JTR0</accession>
<evidence type="ECO:0000313" key="12">
    <source>
        <dbReference type="Proteomes" id="UP000668214"/>
    </source>
</evidence>
<comment type="caution">
    <text evidence="11">The sequence shown here is derived from an EMBL/GenBank/DDBJ whole genome shotgun (WGS) entry which is preliminary data.</text>
</comment>
<feature type="transmembrane region" description="Helical" evidence="10">
    <location>
        <begin position="27"/>
        <end position="46"/>
    </location>
</feature>
<dbReference type="AlphaFoldDB" id="A0A836JTR0"/>
<keyword evidence="5" id="KW-0552">Olfaction</keyword>
<evidence type="ECO:0000256" key="5">
    <source>
        <dbReference type="ARBA" id="ARBA00022725"/>
    </source>
</evidence>
<keyword evidence="7 10" id="KW-0472">Membrane</keyword>
<evidence type="ECO:0000256" key="10">
    <source>
        <dbReference type="SAM" id="Phobius"/>
    </source>
</evidence>
<name>A0A836JTR0_9HYME</name>
<evidence type="ECO:0000256" key="8">
    <source>
        <dbReference type="ARBA" id="ARBA00023170"/>
    </source>
</evidence>
<protein>
    <submittedName>
        <fullName evidence="11">OR4 protein</fullName>
    </submittedName>
</protein>
<dbReference type="GO" id="GO:0005549">
    <property type="term" value="F:odorant binding"/>
    <property type="evidence" value="ECO:0007669"/>
    <property type="project" value="InterPro"/>
</dbReference>
<evidence type="ECO:0000256" key="1">
    <source>
        <dbReference type="ARBA" id="ARBA00004651"/>
    </source>
</evidence>
<evidence type="ECO:0000256" key="2">
    <source>
        <dbReference type="ARBA" id="ARBA00022475"/>
    </source>
</evidence>
<dbReference type="Pfam" id="PF02949">
    <property type="entry name" value="7tm_6"/>
    <property type="match status" value="4"/>
</dbReference>
<evidence type="ECO:0000256" key="6">
    <source>
        <dbReference type="ARBA" id="ARBA00022989"/>
    </source>
</evidence>
<feature type="transmembrane region" description="Helical" evidence="10">
    <location>
        <begin position="1143"/>
        <end position="1167"/>
    </location>
</feature>
<evidence type="ECO:0000313" key="11">
    <source>
        <dbReference type="EMBL" id="KAG5319285.1"/>
    </source>
</evidence>
<dbReference type="GO" id="GO:0007165">
    <property type="term" value="P:signal transduction"/>
    <property type="evidence" value="ECO:0007669"/>
    <property type="project" value="UniProtKB-KW"/>
</dbReference>
<keyword evidence="2" id="KW-1003">Cell membrane</keyword>
<gene>
    <name evidence="11" type="primary">Gpror4_4</name>
    <name evidence="11" type="ORF">G6Z78_0009081</name>
</gene>
<evidence type="ECO:0000256" key="4">
    <source>
        <dbReference type="ARBA" id="ARBA00022692"/>
    </source>
</evidence>
<feature type="transmembrane region" description="Helical" evidence="10">
    <location>
        <begin position="598"/>
        <end position="616"/>
    </location>
</feature>
<evidence type="ECO:0000256" key="9">
    <source>
        <dbReference type="ARBA" id="ARBA00023224"/>
    </source>
</evidence>
<evidence type="ECO:0000256" key="7">
    <source>
        <dbReference type="ARBA" id="ARBA00023136"/>
    </source>
</evidence>
<keyword evidence="4 10" id="KW-0812">Transmembrane</keyword>
<feature type="transmembrane region" description="Helical" evidence="10">
    <location>
        <begin position="196"/>
        <end position="215"/>
    </location>
</feature>
<feature type="non-terminal residue" evidence="11">
    <location>
        <position position="1243"/>
    </location>
</feature>
<feature type="transmembrane region" description="Helical" evidence="10">
    <location>
        <begin position="492"/>
        <end position="513"/>
    </location>
</feature>
<feature type="transmembrane region" description="Helical" evidence="10">
    <location>
        <begin position="83"/>
        <end position="111"/>
    </location>
</feature>
<dbReference type="Proteomes" id="UP000668214">
    <property type="component" value="Unassembled WGS sequence"/>
</dbReference>
<dbReference type="PANTHER" id="PTHR21137">
    <property type="entry name" value="ODORANT RECEPTOR"/>
    <property type="match status" value="1"/>
</dbReference>
<feature type="transmembrane region" description="Helical" evidence="10">
    <location>
        <begin position="793"/>
        <end position="815"/>
    </location>
</feature>
<proteinExistence type="predicted"/>
<feature type="transmembrane region" description="Helical" evidence="10">
    <location>
        <begin position="425"/>
        <end position="443"/>
    </location>
</feature>
<feature type="non-terminal residue" evidence="11">
    <location>
        <position position="1"/>
    </location>
</feature>
<keyword evidence="8" id="KW-0675">Receptor</keyword>
<keyword evidence="6 10" id="KW-1133">Transmembrane helix</keyword>
<feature type="transmembrane region" description="Helical" evidence="10">
    <location>
        <begin position="1059"/>
        <end position="1079"/>
    </location>
</feature>
<evidence type="ECO:0000256" key="3">
    <source>
        <dbReference type="ARBA" id="ARBA00022606"/>
    </source>
</evidence>
<dbReference type="GO" id="GO:0005886">
    <property type="term" value="C:plasma membrane"/>
    <property type="evidence" value="ECO:0007669"/>
    <property type="project" value="TreeGrafter"/>
</dbReference>
<feature type="transmembrane region" description="Helical" evidence="10">
    <location>
        <begin position="1091"/>
        <end position="1112"/>
    </location>
</feature>